<dbReference type="Proteomes" id="UP000471298">
    <property type="component" value="Unassembled WGS sequence"/>
</dbReference>
<comment type="caution">
    <text evidence="1">The sequence shown here is derived from an EMBL/GenBank/DDBJ whole genome shotgun (WGS) entry which is preliminary data.</text>
</comment>
<keyword evidence="2" id="KW-1185">Reference proteome</keyword>
<accession>A0A6N7EVP2</accession>
<dbReference type="InParanoid" id="A0A6N7EVP2"/>
<sequence>MQQLIEMLLGQQNQSNVTDIMQQFGLDEQQAQKAIGSLLPAISQGIGQQAQNQNTDIIAQIAQAKQQQYLDDDNARLYDEPAVQEGNAILAQILGSKDNSRALASDAAQQTGLDSQVLKKILPMVASMAMGALGKQAGQQGMQQNLQQNPNSVMDLVGSLLGGTQQQQGNQGANNNGFGLDDVMNLASKFLRK</sequence>
<dbReference type="InterPro" id="IPR009282">
    <property type="entry name" value="DUF937"/>
</dbReference>
<gene>
    <name evidence="1" type="ORF">GCU85_07775</name>
</gene>
<evidence type="ECO:0000313" key="1">
    <source>
        <dbReference type="EMBL" id="MPV86621.1"/>
    </source>
</evidence>
<proteinExistence type="predicted"/>
<protein>
    <submittedName>
        <fullName evidence="1">DUF937 domain-containing protein</fullName>
    </submittedName>
</protein>
<dbReference type="EMBL" id="WHNW01000009">
    <property type="protein sequence ID" value="MPV86621.1"/>
    <property type="molecule type" value="Genomic_DNA"/>
</dbReference>
<reference evidence="1 2" key="1">
    <citation type="submission" date="2019-10" db="EMBL/GenBank/DDBJ databases">
        <title>Cardiobacteriales fam. a chemoheterotrophic member of the order Cardiobacteriales, and proposal of Cardiobacteriales fam. nov.</title>
        <authorList>
            <person name="Wang C."/>
        </authorList>
    </citation>
    <scope>NUCLEOTIDE SEQUENCE [LARGE SCALE GENOMIC DNA]</scope>
    <source>
        <strain evidence="1 2">ML27</strain>
    </source>
</reference>
<evidence type="ECO:0000313" key="2">
    <source>
        <dbReference type="Proteomes" id="UP000471298"/>
    </source>
</evidence>
<name>A0A6N7EVP2_9GAMM</name>
<organism evidence="1 2">
    <name type="scientific">Ostreibacterium oceani</name>
    <dbReference type="NCBI Taxonomy" id="2654998"/>
    <lineage>
        <taxon>Bacteria</taxon>
        <taxon>Pseudomonadati</taxon>
        <taxon>Pseudomonadota</taxon>
        <taxon>Gammaproteobacteria</taxon>
        <taxon>Cardiobacteriales</taxon>
        <taxon>Ostreibacteriaceae</taxon>
        <taxon>Ostreibacterium</taxon>
    </lineage>
</organism>
<dbReference type="AlphaFoldDB" id="A0A6N7EVP2"/>
<dbReference type="RefSeq" id="WP_152810617.1">
    <property type="nucleotide sequence ID" value="NZ_WHNW01000009.1"/>
</dbReference>
<dbReference type="Pfam" id="PF06078">
    <property type="entry name" value="DUF937"/>
    <property type="match status" value="1"/>
</dbReference>